<dbReference type="InterPro" id="IPR042221">
    <property type="entry name" value="Leu/Phe-tRNA_Trfase_N"/>
</dbReference>
<comment type="caution">
    <text evidence="5">The sequence shown here is derived from an EMBL/GenBank/DDBJ whole genome shotgun (WGS) entry which is preliminary data.</text>
</comment>
<dbReference type="PANTHER" id="PTHR30098:SF2">
    <property type="entry name" value="LEUCYL_PHENYLALANYL-TRNA--PROTEIN TRANSFERASE"/>
    <property type="match status" value="1"/>
</dbReference>
<dbReference type="EMBL" id="JACXWD010000038">
    <property type="protein sequence ID" value="MBD3868651.1"/>
    <property type="molecule type" value="Genomic_DNA"/>
</dbReference>
<comment type="catalytic activity">
    <reaction evidence="4">
        <text>L-phenylalanyl-tRNA(Phe) + an N-terminal L-alpha-aminoacyl-[protein] = an N-terminal L-phenylalanyl-L-alpha-aminoacyl-[protein] + tRNA(Phe)</text>
        <dbReference type="Rhea" id="RHEA:43632"/>
        <dbReference type="Rhea" id="RHEA-COMP:9668"/>
        <dbReference type="Rhea" id="RHEA-COMP:9699"/>
        <dbReference type="Rhea" id="RHEA-COMP:10636"/>
        <dbReference type="Rhea" id="RHEA-COMP:10637"/>
        <dbReference type="ChEBI" id="CHEBI:78442"/>
        <dbReference type="ChEBI" id="CHEBI:78531"/>
        <dbReference type="ChEBI" id="CHEBI:78597"/>
        <dbReference type="ChEBI" id="CHEBI:83561"/>
        <dbReference type="EC" id="2.3.2.6"/>
    </reaction>
</comment>
<dbReference type="NCBIfam" id="TIGR00667">
    <property type="entry name" value="aat"/>
    <property type="match status" value="1"/>
</dbReference>
<gene>
    <name evidence="4" type="primary">aat</name>
    <name evidence="5" type="ORF">IFK94_11050</name>
</gene>
<dbReference type="InterPro" id="IPR016181">
    <property type="entry name" value="Acyl_CoA_acyltransferase"/>
</dbReference>
<comment type="similarity">
    <text evidence="4">Belongs to the L/F-transferase family.</text>
</comment>
<sequence>MEVRISIDLLQAVRVSCIVLQTVTRGYLVPVYRLSDSIAFPPPREADESGLLAVGGDLRPERLILAYSSGIFPWPHEGYPLLWFSPDPRMVLEPKRLPERKRLERSIRSRRFRFTLDQAFRQVMEQCAVTPSRAEEGTWINGPMVEAYCTLHRLGHAHSIECRQDDRLVGGLYGIVVGSIFIGESMFSDVTDASKACFYRLVQQLARWGFTLMDGQVETDHLAFLGMKPLDRDHYLDMLHQSLDSGFQHQDWVLDPDLAGG</sequence>
<keyword evidence="3 4" id="KW-0012">Acyltransferase</keyword>
<dbReference type="Gene3D" id="3.40.630.70">
    <property type="entry name" value="Leucyl/phenylalanyl-tRNA-protein transferase, C-terminal domain"/>
    <property type="match status" value="1"/>
</dbReference>
<protein>
    <recommendedName>
        <fullName evidence="4">Leucyl/phenylalanyl-tRNA--protein transferase</fullName>
        <ecNumber evidence="4">2.3.2.6</ecNumber>
    </recommendedName>
    <alternativeName>
        <fullName evidence="4">L/F-transferase</fullName>
    </alternativeName>
    <alternativeName>
        <fullName evidence="4">Leucyltransferase</fullName>
    </alternativeName>
    <alternativeName>
        <fullName evidence="4">Phenyalanyltransferase</fullName>
    </alternativeName>
</protein>
<dbReference type="EC" id="2.3.2.6" evidence="4"/>
<evidence type="ECO:0000313" key="5">
    <source>
        <dbReference type="EMBL" id="MBD3868651.1"/>
    </source>
</evidence>
<evidence type="ECO:0000313" key="6">
    <source>
        <dbReference type="Proteomes" id="UP000648239"/>
    </source>
</evidence>
<accession>A0A8J6Y967</accession>
<dbReference type="InterPro" id="IPR004616">
    <property type="entry name" value="Leu/Phe-tRNA_Trfase"/>
</dbReference>
<comment type="catalytic activity">
    <reaction evidence="4">
        <text>N-terminal L-lysyl-[protein] + L-leucyl-tRNA(Leu) = N-terminal L-leucyl-L-lysyl-[protein] + tRNA(Leu) + H(+)</text>
        <dbReference type="Rhea" id="RHEA:12340"/>
        <dbReference type="Rhea" id="RHEA-COMP:9613"/>
        <dbReference type="Rhea" id="RHEA-COMP:9622"/>
        <dbReference type="Rhea" id="RHEA-COMP:12670"/>
        <dbReference type="Rhea" id="RHEA-COMP:12671"/>
        <dbReference type="ChEBI" id="CHEBI:15378"/>
        <dbReference type="ChEBI" id="CHEBI:65249"/>
        <dbReference type="ChEBI" id="CHEBI:78442"/>
        <dbReference type="ChEBI" id="CHEBI:78494"/>
        <dbReference type="ChEBI" id="CHEBI:133043"/>
        <dbReference type="EC" id="2.3.2.6"/>
    </reaction>
</comment>
<dbReference type="GO" id="GO:0030163">
    <property type="term" value="P:protein catabolic process"/>
    <property type="evidence" value="ECO:0007669"/>
    <property type="project" value="UniProtKB-UniRule"/>
</dbReference>
<evidence type="ECO:0000256" key="1">
    <source>
        <dbReference type="ARBA" id="ARBA00022490"/>
    </source>
</evidence>
<comment type="function">
    <text evidence="4">Functions in the N-end rule pathway of protein degradation where it conjugates Leu, Phe and, less efficiently, Met from aminoacyl-tRNAs to the N-termini of proteins containing an N-terminal arginine or lysine.</text>
</comment>
<dbReference type="GO" id="GO:0008914">
    <property type="term" value="F:leucyl-tRNA--protein transferase activity"/>
    <property type="evidence" value="ECO:0007669"/>
    <property type="project" value="UniProtKB-UniRule"/>
</dbReference>
<dbReference type="HAMAP" id="MF_00688">
    <property type="entry name" value="Leu_Phe_trans"/>
    <property type="match status" value="1"/>
</dbReference>
<keyword evidence="1 4" id="KW-0963">Cytoplasm</keyword>
<dbReference type="GO" id="GO:0005737">
    <property type="term" value="C:cytoplasm"/>
    <property type="evidence" value="ECO:0007669"/>
    <property type="project" value="UniProtKB-SubCell"/>
</dbReference>
<dbReference type="SUPFAM" id="SSF55729">
    <property type="entry name" value="Acyl-CoA N-acyltransferases (Nat)"/>
    <property type="match status" value="1"/>
</dbReference>
<evidence type="ECO:0000256" key="4">
    <source>
        <dbReference type="HAMAP-Rule" id="MF_00688"/>
    </source>
</evidence>
<comment type="subcellular location">
    <subcellularLocation>
        <location evidence="4">Cytoplasm</location>
    </subcellularLocation>
</comment>
<evidence type="ECO:0000256" key="3">
    <source>
        <dbReference type="ARBA" id="ARBA00023315"/>
    </source>
</evidence>
<evidence type="ECO:0000256" key="2">
    <source>
        <dbReference type="ARBA" id="ARBA00022679"/>
    </source>
</evidence>
<reference evidence="5 6" key="1">
    <citation type="submission" date="2020-08" db="EMBL/GenBank/DDBJ databases">
        <title>Acidobacteriota in marine sediments use diverse sulfur dissimilation pathways.</title>
        <authorList>
            <person name="Wasmund K."/>
        </authorList>
    </citation>
    <scope>NUCLEOTIDE SEQUENCE [LARGE SCALE GENOMIC DNA]</scope>
    <source>
        <strain evidence="5">MAG AM4</strain>
    </source>
</reference>
<keyword evidence="2 4" id="KW-0808">Transferase</keyword>
<dbReference type="InterPro" id="IPR042203">
    <property type="entry name" value="Leu/Phe-tRNA_Trfase_C"/>
</dbReference>
<comment type="catalytic activity">
    <reaction evidence="4">
        <text>N-terminal L-arginyl-[protein] + L-leucyl-tRNA(Leu) = N-terminal L-leucyl-L-arginyl-[protein] + tRNA(Leu) + H(+)</text>
        <dbReference type="Rhea" id="RHEA:50416"/>
        <dbReference type="Rhea" id="RHEA-COMP:9613"/>
        <dbReference type="Rhea" id="RHEA-COMP:9622"/>
        <dbReference type="Rhea" id="RHEA-COMP:12672"/>
        <dbReference type="Rhea" id="RHEA-COMP:12673"/>
        <dbReference type="ChEBI" id="CHEBI:15378"/>
        <dbReference type="ChEBI" id="CHEBI:64719"/>
        <dbReference type="ChEBI" id="CHEBI:78442"/>
        <dbReference type="ChEBI" id="CHEBI:78494"/>
        <dbReference type="ChEBI" id="CHEBI:133044"/>
        <dbReference type="EC" id="2.3.2.6"/>
    </reaction>
</comment>
<dbReference type="Proteomes" id="UP000648239">
    <property type="component" value="Unassembled WGS sequence"/>
</dbReference>
<dbReference type="Gene3D" id="3.30.70.3550">
    <property type="entry name" value="Leucyl/phenylalanyl-tRNA-protein transferase, N-terminal domain"/>
    <property type="match status" value="1"/>
</dbReference>
<dbReference type="Pfam" id="PF03588">
    <property type="entry name" value="Leu_Phe_trans"/>
    <property type="match status" value="1"/>
</dbReference>
<dbReference type="AlphaFoldDB" id="A0A8J6Y967"/>
<proteinExistence type="inferred from homology"/>
<organism evidence="5 6">
    <name type="scientific">Candidatus Polarisedimenticola svalbardensis</name>
    <dbReference type="NCBI Taxonomy" id="2886004"/>
    <lineage>
        <taxon>Bacteria</taxon>
        <taxon>Pseudomonadati</taxon>
        <taxon>Acidobacteriota</taxon>
        <taxon>Candidatus Polarisedimenticolia</taxon>
        <taxon>Candidatus Polarisedimenticolales</taxon>
        <taxon>Candidatus Polarisedimenticolaceae</taxon>
        <taxon>Candidatus Polarisedimenticola</taxon>
    </lineage>
</organism>
<dbReference type="PANTHER" id="PTHR30098">
    <property type="entry name" value="LEUCYL/PHENYLALANYL-TRNA--PROTEIN TRANSFERASE"/>
    <property type="match status" value="1"/>
</dbReference>
<name>A0A8J6Y967_9BACT</name>